<sequence length="63" mass="6705">MTNSAGCRDEQGFYGFGGGGKPLRRGKMGNSALSPILLGLVYQAIWFVALPALSDPIANRLCF</sequence>
<dbReference type="EMBL" id="PYDT01000011">
    <property type="protein sequence ID" value="THU44545.1"/>
    <property type="molecule type" value="Genomic_DNA"/>
</dbReference>
<gene>
    <name evidence="2" type="ORF">C4D60_Mb02t08510</name>
</gene>
<evidence type="ECO:0000313" key="3">
    <source>
        <dbReference type="Proteomes" id="UP000317650"/>
    </source>
</evidence>
<keyword evidence="3" id="KW-1185">Reference proteome</keyword>
<protein>
    <submittedName>
        <fullName evidence="2">Uncharacterized protein</fullName>
    </submittedName>
</protein>
<comment type="caution">
    <text evidence="2">The sequence shown here is derived from an EMBL/GenBank/DDBJ whole genome shotgun (WGS) entry which is preliminary data.</text>
</comment>
<keyword evidence="1" id="KW-1133">Transmembrane helix</keyword>
<evidence type="ECO:0000256" key="1">
    <source>
        <dbReference type="SAM" id="Phobius"/>
    </source>
</evidence>
<keyword evidence="1" id="KW-0472">Membrane</keyword>
<feature type="transmembrane region" description="Helical" evidence="1">
    <location>
        <begin position="32"/>
        <end position="53"/>
    </location>
</feature>
<dbReference type="Proteomes" id="UP000317650">
    <property type="component" value="Chromosome 2"/>
</dbReference>
<evidence type="ECO:0000313" key="2">
    <source>
        <dbReference type="EMBL" id="THU44545.1"/>
    </source>
</evidence>
<organism evidence="2 3">
    <name type="scientific">Musa balbisiana</name>
    <name type="common">Banana</name>
    <dbReference type="NCBI Taxonomy" id="52838"/>
    <lineage>
        <taxon>Eukaryota</taxon>
        <taxon>Viridiplantae</taxon>
        <taxon>Streptophyta</taxon>
        <taxon>Embryophyta</taxon>
        <taxon>Tracheophyta</taxon>
        <taxon>Spermatophyta</taxon>
        <taxon>Magnoliopsida</taxon>
        <taxon>Liliopsida</taxon>
        <taxon>Zingiberales</taxon>
        <taxon>Musaceae</taxon>
        <taxon>Musa</taxon>
    </lineage>
</organism>
<name>A0A4S8I989_MUSBA</name>
<accession>A0A4S8I989</accession>
<dbReference type="AlphaFoldDB" id="A0A4S8I989"/>
<reference evidence="2 3" key="1">
    <citation type="journal article" date="2019" name="Nat. Plants">
        <title>Genome sequencing of Musa balbisiana reveals subgenome evolution and function divergence in polyploid bananas.</title>
        <authorList>
            <person name="Yao X."/>
        </authorList>
    </citation>
    <scope>NUCLEOTIDE SEQUENCE [LARGE SCALE GENOMIC DNA]</scope>
    <source>
        <strain evidence="3">cv. DH-PKW</strain>
        <tissue evidence="2">Leaves</tissue>
    </source>
</reference>
<proteinExistence type="predicted"/>
<keyword evidence="1" id="KW-0812">Transmembrane</keyword>